<organism evidence="3 4">
    <name type="scientific">Corallococcus coralloides</name>
    <name type="common">Myxococcus coralloides</name>
    <dbReference type="NCBI Taxonomy" id="184914"/>
    <lineage>
        <taxon>Bacteria</taxon>
        <taxon>Pseudomonadati</taxon>
        <taxon>Myxococcota</taxon>
        <taxon>Myxococcia</taxon>
        <taxon>Myxococcales</taxon>
        <taxon>Cystobacterineae</taxon>
        <taxon>Myxococcaceae</taxon>
        <taxon>Corallococcus</taxon>
    </lineage>
</organism>
<evidence type="ECO:0000256" key="2">
    <source>
        <dbReference type="SAM" id="Phobius"/>
    </source>
</evidence>
<feature type="region of interest" description="Disordered" evidence="1">
    <location>
        <begin position="43"/>
        <end position="62"/>
    </location>
</feature>
<evidence type="ECO:0000313" key="4">
    <source>
        <dbReference type="Proteomes" id="UP000288758"/>
    </source>
</evidence>
<dbReference type="EMBL" id="CP034669">
    <property type="protein sequence ID" value="QAT88902.1"/>
    <property type="molecule type" value="Genomic_DNA"/>
</dbReference>
<evidence type="ECO:0000256" key="1">
    <source>
        <dbReference type="SAM" id="MobiDB-lite"/>
    </source>
</evidence>
<proteinExistence type="predicted"/>
<evidence type="ECO:0000313" key="3">
    <source>
        <dbReference type="EMBL" id="QAT88902.1"/>
    </source>
</evidence>
<feature type="transmembrane region" description="Helical" evidence="2">
    <location>
        <begin position="6"/>
        <end position="25"/>
    </location>
</feature>
<keyword evidence="2" id="KW-0812">Transmembrane</keyword>
<keyword evidence="2" id="KW-0472">Membrane</keyword>
<keyword evidence="2" id="KW-1133">Transmembrane helix</keyword>
<gene>
    <name evidence="3" type="ORF">EJ065_7378</name>
</gene>
<accession>A0A410S454</accession>
<reference evidence="3 4" key="1">
    <citation type="submission" date="2018-12" db="EMBL/GenBank/DDBJ databases">
        <title>Complete Genome Sequence of the Corallopyronin A producing Myxobacterium Corallococcus coralloides B035.</title>
        <authorList>
            <person name="Bouhired S.M."/>
            <person name="Rupp O."/>
            <person name="Blom J."/>
            <person name="Schaeberle T.F."/>
            <person name="Kehraus S."/>
            <person name="Schiefer A."/>
            <person name="Pfarr K."/>
            <person name="Goesmann A."/>
            <person name="Hoerauf A."/>
            <person name="Koenig G.M."/>
        </authorList>
    </citation>
    <scope>NUCLEOTIDE SEQUENCE [LARGE SCALE GENOMIC DNA]</scope>
    <source>
        <strain evidence="3 4">B035</strain>
    </source>
</reference>
<dbReference type="Proteomes" id="UP000288758">
    <property type="component" value="Chromosome"/>
</dbReference>
<name>A0A410S454_CORCK</name>
<dbReference type="AlphaFoldDB" id="A0A410S454"/>
<sequence length="62" mass="6805">MPMNAVLLVVFLIGAPLVMMVRLLLQHQLTLALREQGLHARGREGCGPMTNRLRARSGSPGR</sequence>
<protein>
    <submittedName>
        <fullName evidence="3">Uncharacterized protein</fullName>
    </submittedName>
</protein>